<feature type="compositionally biased region" description="Basic and acidic residues" evidence="1">
    <location>
        <begin position="42"/>
        <end position="56"/>
    </location>
</feature>
<proteinExistence type="predicted"/>
<dbReference type="EMBL" id="KB822719">
    <property type="protein sequence ID" value="ETN41156.1"/>
    <property type="molecule type" value="Genomic_DNA"/>
</dbReference>
<feature type="compositionally biased region" description="Low complexity" evidence="1">
    <location>
        <begin position="358"/>
        <end position="374"/>
    </location>
</feature>
<protein>
    <submittedName>
        <fullName evidence="3">Uncharacterized protein</fullName>
    </submittedName>
</protein>
<dbReference type="InParanoid" id="W2RXA9"/>
<dbReference type="Proteomes" id="UP000030752">
    <property type="component" value="Unassembled WGS sequence"/>
</dbReference>
<feature type="compositionally biased region" description="Polar residues" evidence="1">
    <location>
        <begin position="1"/>
        <end position="10"/>
    </location>
</feature>
<keyword evidence="2" id="KW-0812">Transmembrane</keyword>
<feature type="compositionally biased region" description="Basic and acidic residues" evidence="1">
    <location>
        <begin position="469"/>
        <end position="480"/>
    </location>
</feature>
<feature type="transmembrane region" description="Helical" evidence="2">
    <location>
        <begin position="817"/>
        <end position="840"/>
    </location>
</feature>
<evidence type="ECO:0000256" key="1">
    <source>
        <dbReference type="SAM" id="MobiDB-lite"/>
    </source>
</evidence>
<dbReference type="OrthoDB" id="4157429at2759"/>
<feature type="region of interest" description="Disordered" evidence="1">
    <location>
        <begin position="513"/>
        <end position="532"/>
    </location>
</feature>
<feature type="transmembrane region" description="Helical" evidence="2">
    <location>
        <begin position="747"/>
        <end position="773"/>
    </location>
</feature>
<dbReference type="AlphaFoldDB" id="W2RXA9"/>
<accession>W2RXA9</accession>
<dbReference type="VEuPathDB" id="FungiDB:HMPREF1541_03091"/>
<dbReference type="STRING" id="1220924.W2RXA9"/>
<keyword evidence="2" id="KW-0472">Membrane</keyword>
<dbReference type="eggNOG" id="ENOG502T3CJ">
    <property type="taxonomic scope" value="Eukaryota"/>
</dbReference>
<keyword evidence="2" id="KW-1133">Transmembrane helix</keyword>
<feature type="region of interest" description="Disordered" evidence="1">
    <location>
        <begin position="355"/>
        <end position="428"/>
    </location>
</feature>
<feature type="region of interest" description="Disordered" evidence="1">
    <location>
        <begin position="443"/>
        <end position="508"/>
    </location>
</feature>
<reference evidence="3 4" key="1">
    <citation type="submission" date="2013-03" db="EMBL/GenBank/DDBJ databases">
        <title>The Genome Sequence of Phialophora europaea CBS 101466.</title>
        <authorList>
            <consortium name="The Broad Institute Genomics Platform"/>
            <person name="Cuomo C."/>
            <person name="de Hoog S."/>
            <person name="Gorbushina A."/>
            <person name="Walker B."/>
            <person name="Young S.K."/>
            <person name="Zeng Q."/>
            <person name="Gargeya S."/>
            <person name="Fitzgerald M."/>
            <person name="Haas B."/>
            <person name="Abouelleil A."/>
            <person name="Allen A.W."/>
            <person name="Alvarado L."/>
            <person name="Arachchi H.M."/>
            <person name="Berlin A.M."/>
            <person name="Chapman S.B."/>
            <person name="Gainer-Dewar J."/>
            <person name="Goldberg J."/>
            <person name="Griggs A."/>
            <person name="Gujja S."/>
            <person name="Hansen M."/>
            <person name="Howarth C."/>
            <person name="Imamovic A."/>
            <person name="Ireland A."/>
            <person name="Larimer J."/>
            <person name="McCowan C."/>
            <person name="Murphy C."/>
            <person name="Pearson M."/>
            <person name="Poon T.W."/>
            <person name="Priest M."/>
            <person name="Roberts A."/>
            <person name="Saif S."/>
            <person name="Shea T."/>
            <person name="Sisk P."/>
            <person name="Sykes S."/>
            <person name="Wortman J."/>
            <person name="Nusbaum C."/>
            <person name="Birren B."/>
        </authorList>
    </citation>
    <scope>NUCLEOTIDE SEQUENCE [LARGE SCALE GENOMIC DNA]</scope>
    <source>
        <strain evidence="3 4">CBS 101466</strain>
    </source>
</reference>
<dbReference type="HOGENOM" id="CLU_341620_0_0_1"/>
<sequence>MVLQPTSPTRRYSDYRRAVPIRRKRSPSATQAKKAADSIASQERKDPPAHPNKETHSVMPAGPATDKPATNATPSSLTGALSRSGSLTDRLRSSWKGGVSSLLKKSQDNVRAEDIAKAKARKSKMPKPQAQPKNSHGSGVYHSKFKLKGKDPVELPTSSSTSRLAKRKATNDSKHTNNSSIIDSAYSPNSKQFRVSNSAPPAPQKSTEQNTSSTPQQGPSAFDDSSSDEDEDESPVLQRASSVSVGKPMLVRHTSNAAASQSVRREQSPAPKTGLSKEISADRETQDMKQGAEAASKSDEVLTAELAMDRENALRLLEGTPTSSVIESKPLPTTPTITASQISPSRVLVASPATYHDATPQSTPSTASTAANNQQGTPFTTPLSPLSALYSNPVSPNTAINSSRLSRTLSAPTPPSRNPNRRVTIRPSDLIITHSEHDHRLFRDSIITTPYPERGNGGADGKSNNRLSDIPDGHEGRPSSEDGFGGDIGSETLRPSTAGEGGKPYVQLLDPIPTSAAMSPHGPGDRDRFPSLTSSESLFLTLSIGGHPSLITTVEIEVPNSTTQLPSTPAALSLRKHTRRLLNASSTTPADVEAATPFDDASLFTALRAHYNTHLLPFPRRLLFTRTLSHATLAPNLDLDATSFLAHLSTPSIGAQKTAWLLWLRNHQPSHRPTSANTTGTTFSKSHHHHARNHSILSHLNSPTGSTHTHTHSSTPIYPRMPFQRGGNDSFSSTTPPHITLHYRFNILTISLAALLSLLLGALAIVLWVLVGVPGLGIGEEGRVTGAGRVYTGGSGGNTGGGGASYGGWHVDSQMRVLTALVLGGGVAGGGLVVVGLWVLGGWVLL</sequence>
<feature type="compositionally biased region" description="Polar residues" evidence="1">
    <location>
        <begin position="253"/>
        <end position="262"/>
    </location>
</feature>
<evidence type="ECO:0000256" key="2">
    <source>
        <dbReference type="SAM" id="Phobius"/>
    </source>
</evidence>
<evidence type="ECO:0000313" key="3">
    <source>
        <dbReference type="EMBL" id="ETN41156.1"/>
    </source>
</evidence>
<keyword evidence="4" id="KW-1185">Reference proteome</keyword>
<dbReference type="GeneID" id="19970430"/>
<name>W2RXA9_CYPE1</name>
<feature type="compositionally biased region" description="Polar residues" evidence="1">
    <location>
        <begin position="375"/>
        <end position="411"/>
    </location>
</feature>
<feature type="compositionally biased region" description="Polar residues" evidence="1">
    <location>
        <begin position="68"/>
        <end position="87"/>
    </location>
</feature>
<dbReference type="RefSeq" id="XP_008715665.1">
    <property type="nucleotide sequence ID" value="XM_008717443.1"/>
</dbReference>
<feature type="compositionally biased region" description="Polar residues" evidence="1">
    <location>
        <begin position="176"/>
        <end position="219"/>
    </location>
</feature>
<evidence type="ECO:0000313" key="4">
    <source>
        <dbReference type="Proteomes" id="UP000030752"/>
    </source>
</evidence>
<feature type="compositionally biased region" description="Acidic residues" evidence="1">
    <location>
        <begin position="225"/>
        <end position="234"/>
    </location>
</feature>
<organism evidence="3 4">
    <name type="scientific">Cyphellophora europaea (strain CBS 101466)</name>
    <name type="common">Phialophora europaea</name>
    <dbReference type="NCBI Taxonomy" id="1220924"/>
    <lineage>
        <taxon>Eukaryota</taxon>
        <taxon>Fungi</taxon>
        <taxon>Dikarya</taxon>
        <taxon>Ascomycota</taxon>
        <taxon>Pezizomycotina</taxon>
        <taxon>Eurotiomycetes</taxon>
        <taxon>Chaetothyriomycetidae</taxon>
        <taxon>Chaetothyriales</taxon>
        <taxon>Cyphellophoraceae</taxon>
        <taxon>Cyphellophora</taxon>
    </lineage>
</organism>
<feature type="compositionally biased region" description="Basic and acidic residues" evidence="1">
    <location>
        <begin position="105"/>
        <end position="117"/>
    </location>
</feature>
<gene>
    <name evidence="3" type="ORF">HMPREF1541_03091</name>
</gene>
<feature type="region of interest" description="Disordered" evidence="1">
    <location>
        <begin position="1"/>
        <end position="299"/>
    </location>
</feature>